<protein>
    <submittedName>
        <fullName evidence="2">Uncharacterized protein</fullName>
    </submittedName>
</protein>
<organism evidence="2 3">
    <name type="scientific">Rhodotorula paludigena</name>
    <dbReference type="NCBI Taxonomy" id="86838"/>
    <lineage>
        <taxon>Eukaryota</taxon>
        <taxon>Fungi</taxon>
        <taxon>Dikarya</taxon>
        <taxon>Basidiomycota</taxon>
        <taxon>Pucciniomycotina</taxon>
        <taxon>Microbotryomycetes</taxon>
        <taxon>Sporidiobolales</taxon>
        <taxon>Sporidiobolaceae</taxon>
        <taxon>Rhodotorula</taxon>
    </lineage>
</organism>
<evidence type="ECO:0000256" key="1">
    <source>
        <dbReference type="SAM" id="SignalP"/>
    </source>
</evidence>
<proteinExistence type="predicted"/>
<feature type="chain" id="PRO_5043517735" evidence="1">
    <location>
        <begin position="20"/>
        <end position="263"/>
    </location>
</feature>
<keyword evidence="1" id="KW-0732">Signal</keyword>
<name>A0AAV5GQ01_9BASI</name>
<reference evidence="2 3" key="1">
    <citation type="submission" date="2021-12" db="EMBL/GenBank/DDBJ databases">
        <title>High titer production of polyol ester of fatty acids by Rhodotorula paludigena BS15 towards product separation-free biomass refinery.</title>
        <authorList>
            <person name="Mano J."/>
            <person name="Ono H."/>
            <person name="Tanaka T."/>
            <person name="Naito K."/>
            <person name="Sushida H."/>
            <person name="Ike M."/>
            <person name="Tokuyasu K."/>
            <person name="Kitaoka M."/>
        </authorList>
    </citation>
    <scope>NUCLEOTIDE SEQUENCE [LARGE SCALE GENOMIC DNA]</scope>
    <source>
        <strain evidence="2 3">BS15</strain>
    </source>
</reference>
<dbReference type="AlphaFoldDB" id="A0AAV5GQ01"/>
<evidence type="ECO:0000313" key="2">
    <source>
        <dbReference type="EMBL" id="GJN94461.1"/>
    </source>
</evidence>
<keyword evidence="3" id="KW-1185">Reference proteome</keyword>
<accession>A0AAV5GQ01</accession>
<feature type="signal peptide" evidence="1">
    <location>
        <begin position="1"/>
        <end position="19"/>
    </location>
</feature>
<dbReference type="EMBL" id="BQKY01000017">
    <property type="protein sequence ID" value="GJN94461.1"/>
    <property type="molecule type" value="Genomic_DNA"/>
</dbReference>
<comment type="caution">
    <text evidence="2">The sequence shown here is derived from an EMBL/GenBank/DDBJ whole genome shotgun (WGS) entry which is preliminary data.</text>
</comment>
<sequence>MHFAIPLLPLLALALPALTSPVPERLSPAERVSMRDAARSASSAAAAASASATATASIDWSKLSPSERVSLRNAQRLATSTSSATAAPTSMPKQTVFTGPYFFSDRVEHVSYLSGQFRDRSVEGLSLEQLRQIYGGLDAFGQVSDWQFRAAVPYEGEVVCPGMDKYDTRDDNRREWVTVSEDFLAAHSLTLPQLCGRGLFLTHPTTGARRVLTIRGSCASGHCAGEGVALSRFTRQKSGAGWREDEVAEGTEVQFEIPSLARL</sequence>
<dbReference type="Proteomes" id="UP001342314">
    <property type="component" value="Unassembled WGS sequence"/>
</dbReference>
<gene>
    <name evidence="2" type="ORF">Rhopal_007541-T1</name>
</gene>
<evidence type="ECO:0000313" key="3">
    <source>
        <dbReference type="Proteomes" id="UP001342314"/>
    </source>
</evidence>